<comment type="caution">
    <text evidence="6">The sequence shown here is derived from an EMBL/GenBank/DDBJ whole genome shotgun (WGS) entry which is preliminary data.</text>
</comment>
<dbReference type="AlphaFoldDB" id="A0A4Z2D2K8"/>
<gene>
    <name evidence="6" type="ORF">EWB00_005220</name>
</gene>
<dbReference type="OrthoDB" id="8062037at2759"/>
<dbReference type="CDD" id="cd16494">
    <property type="entry name" value="RING-CH-C4HC3_ZSWM2"/>
    <property type="match status" value="1"/>
</dbReference>
<dbReference type="Proteomes" id="UP000311919">
    <property type="component" value="Unassembled WGS sequence"/>
</dbReference>
<evidence type="ECO:0000259" key="5">
    <source>
        <dbReference type="PROSITE" id="PS50966"/>
    </source>
</evidence>
<sequence>MTKYISYQAKRPDNVRKNQEDAQNATIYILKQYGPTFYLLQDHTEQKYKVYLGDVHTCSCDNFTKDRELCIHLCWMLVKRFKVDPNNPISWQPGLVEREISALLDGQHSLVNKVTSVTESTILSENKLHKKLLFNIQRKIEENDICPICQDYFFSQIRLPVTFCRINCGNSVHIRCMKVWTDYQRKQNSLGSLDYIKCPVCREDFAPLHILLREFTESLNAENKKSTKHKPIPRMIIIGQESDVQQKLNLETIQAKHLNTRCLSCLCSPILGNIYRCEICYQLEQKENLNPFLCSNCFRCDKHLQHNLFVYRETPYGKWLDVPPNRGNIRNLSGQLINKLQDTSENFQLSSTENCNHLLSSEKKKPLELAELAQIRQWTIKLPRNQSEFIISKTSESENINDNKSELVKRMSPISSTGLLTPGRQCLLCLMSFKVNDKVRQLSPGCQHIFHSDCIDPWLLHKSPTCPIDEILVQPEKTINKKSLTNRTPRQKTNELLNDNLSELRILAKHIERKPKIKAKPNNKVTSIVGNSFRGRILS</sequence>
<dbReference type="SUPFAM" id="SSF57850">
    <property type="entry name" value="RING/U-box"/>
    <property type="match status" value="3"/>
</dbReference>
<name>A0A4Z2D2K8_SCHJA</name>
<dbReference type="GO" id="GO:0061630">
    <property type="term" value="F:ubiquitin protein ligase activity"/>
    <property type="evidence" value="ECO:0007669"/>
    <property type="project" value="InterPro"/>
</dbReference>
<evidence type="ECO:0000313" key="6">
    <source>
        <dbReference type="EMBL" id="TNN10638.1"/>
    </source>
</evidence>
<evidence type="ECO:0000256" key="2">
    <source>
        <dbReference type="ARBA" id="ARBA00022833"/>
    </source>
</evidence>
<protein>
    <submittedName>
        <fullName evidence="6">E3 ubiquitin-protein ligase ZSWIM2 isoform 3</fullName>
    </submittedName>
</protein>
<dbReference type="Gene3D" id="3.30.40.10">
    <property type="entry name" value="Zinc/RING finger domain, C3HC4 (zinc finger)"/>
    <property type="match status" value="2"/>
</dbReference>
<dbReference type="InterPro" id="IPR007527">
    <property type="entry name" value="Znf_SWIM"/>
</dbReference>
<dbReference type="PANTHER" id="PTHR21540">
    <property type="entry name" value="RING FINGER AND SWIM DOMAIN-CONTAINING PROTEIN 2"/>
    <property type="match status" value="1"/>
</dbReference>
<dbReference type="SMART" id="SM00184">
    <property type="entry name" value="RING"/>
    <property type="match status" value="2"/>
</dbReference>
<dbReference type="STRING" id="6182.A0A4Z2D2K8"/>
<dbReference type="PROSITE" id="PS50089">
    <property type="entry name" value="ZF_RING_2"/>
    <property type="match status" value="2"/>
</dbReference>
<dbReference type="InterPro" id="IPR013083">
    <property type="entry name" value="Znf_RING/FYVE/PHD"/>
</dbReference>
<dbReference type="Pfam" id="PF04434">
    <property type="entry name" value="SWIM"/>
    <property type="match status" value="1"/>
</dbReference>
<organism evidence="6 7">
    <name type="scientific">Schistosoma japonicum</name>
    <name type="common">Blood fluke</name>
    <dbReference type="NCBI Taxonomy" id="6182"/>
    <lineage>
        <taxon>Eukaryota</taxon>
        <taxon>Metazoa</taxon>
        <taxon>Spiralia</taxon>
        <taxon>Lophotrochozoa</taxon>
        <taxon>Platyhelminthes</taxon>
        <taxon>Trematoda</taxon>
        <taxon>Digenea</taxon>
        <taxon>Strigeidida</taxon>
        <taxon>Schistosomatoidea</taxon>
        <taxon>Schistosomatidae</taxon>
        <taxon>Schistosoma</taxon>
    </lineage>
</organism>
<keyword evidence="2" id="KW-0862">Zinc</keyword>
<feature type="domain" description="SWIM-type" evidence="5">
    <location>
        <begin position="48"/>
        <end position="81"/>
    </location>
</feature>
<evidence type="ECO:0000256" key="3">
    <source>
        <dbReference type="PROSITE-ProRule" id="PRU00175"/>
    </source>
</evidence>
<keyword evidence="1 3" id="KW-0479">Metal-binding</keyword>
<feature type="domain" description="RING-type" evidence="4">
    <location>
        <begin position="146"/>
        <end position="202"/>
    </location>
</feature>
<dbReference type="GO" id="GO:0008270">
    <property type="term" value="F:zinc ion binding"/>
    <property type="evidence" value="ECO:0007669"/>
    <property type="project" value="UniProtKB-KW"/>
</dbReference>
<reference evidence="6 7" key="1">
    <citation type="submission" date="2019-03" db="EMBL/GenBank/DDBJ databases">
        <title>An improved genome assembly of the fluke Schistosoma japonicum.</title>
        <authorList>
            <person name="Hu W."/>
            <person name="Luo F."/>
            <person name="Yin M."/>
            <person name="Mo X."/>
            <person name="Sun C."/>
            <person name="Wu Q."/>
            <person name="Zhu B."/>
            <person name="Xiang M."/>
            <person name="Wang J."/>
            <person name="Wang Y."/>
            <person name="Zhang T."/>
            <person name="Xu B."/>
            <person name="Zheng H."/>
            <person name="Feng Z."/>
        </authorList>
    </citation>
    <scope>NUCLEOTIDE SEQUENCE [LARGE SCALE GENOMIC DNA]</scope>
    <source>
        <strain evidence="6">HuSjv2</strain>
        <tissue evidence="6">Worms</tissue>
    </source>
</reference>
<accession>A0A4Z2D2K8</accession>
<dbReference type="Pfam" id="PF13639">
    <property type="entry name" value="zf-RING_2"/>
    <property type="match status" value="1"/>
</dbReference>
<dbReference type="InterPro" id="IPR039903">
    <property type="entry name" value="Zswim2"/>
</dbReference>
<keyword evidence="1 3" id="KW-0863">Zinc-finger</keyword>
<evidence type="ECO:0000259" key="4">
    <source>
        <dbReference type="PROSITE" id="PS50089"/>
    </source>
</evidence>
<evidence type="ECO:0000313" key="7">
    <source>
        <dbReference type="Proteomes" id="UP000311919"/>
    </source>
</evidence>
<dbReference type="PROSITE" id="PS50966">
    <property type="entry name" value="ZF_SWIM"/>
    <property type="match status" value="1"/>
</dbReference>
<evidence type="ECO:0000256" key="1">
    <source>
        <dbReference type="ARBA" id="ARBA00022771"/>
    </source>
</evidence>
<proteinExistence type="predicted"/>
<dbReference type="EMBL" id="SKCS01000348">
    <property type="protein sequence ID" value="TNN10638.1"/>
    <property type="molecule type" value="Genomic_DNA"/>
</dbReference>
<feature type="domain" description="RING-type" evidence="4">
    <location>
        <begin position="426"/>
        <end position="470"/>
    </location>
</feature>
<dbReference type="InterPro" id="IPR001841">
    <property type="entry name" value="Znf_RING"/>
</dbReference>
<keyword evidence="7" id="KW-1185">Reference proteome</keyword>
<dbReference type="EMBL" id="SKCS01000348">
    <property type="protein sequence ID" value="TNN10634.1"/>
    <property type="molecule type" value="Genomic_DNA"/>
</dbReference>
<dbReference type="PANTHER" id="PTHR21540:SF3">
    <property type="entry name" value="E3 UBIQUITIN-PROTEIN LIGASE ZSWIM2"/>
    <property type="match status" value="1"/>
</dbReference>